<evidence type="ECO:0000256" key="1">
    <source>
        <dbReference type="SAM" id="SignalP"/>
    </source>
</evidence>
<name>A0A848GMS6_9BACT</name>
<comment type="caution">
    <text evidence="2">The sequence shown here is derived from an EMBL/GenBank/DDBJ whole genome shotgun (WGS) entry which is preliminary data.</text>
</comment>
<sequence>MKKRWHMGFGLLLLLFFQTKAQTVKPTTMALPAQTLSITVLRPADDVYAYLSAPANFAIWAEGFGSQLAPTDTPGTWHFKMANGNNATAKFTPPNPFRIVDHYVYPGNGQEVFVPMRVVANGAGSEVLFTLFRQPDMTNEMLAKDKAAVLKDLGNLKKVLEQR</sequence>
<dbReference type="EMBL" id="JABBGC010000002">
    <property type="protein sequence ID" value="NML39736.1"/>
    <property type="molecule type" value="Genomic_DNA"/>
</dbReference>
<protein>
    <submittedName>
        <fullName evidence="2">SRPBCC family protein</fullName>
    </submittedName>
</protein>
<organism evidence="2 3">
    <name type="scientific">Chitinophaga fulva</name>
    <dbReference type="NCBI Taxonomy" id="2728842"/>
    <lineage>
        <taxon>Bacteria</taxon>
        <taxon>Pseudomonadati</taxon>
        <taxon>Bacteroidota</taxon>
        <taxon>Chitinophagia</taxon>
        <taxon>Chitinophagales</taxon>
        <taxon>Chitinophagaceae</taxon>
        <taxon>Chitinophaga</taxon>
    </lineage>
</organism>
<dbReference type="Proteomes" id="UP000583266">
    <property type="component" value="Unassembled WGS sequence"/>
</dbReference>
<dbReference type="RefSeq" id="WP_169226794.1">
    <property type="nucleotide sequence ID" value="NZ_JABBGC010000002.1"/>
</dbReference>
<dbReference type="AlphaFoldDB" id="A0A848GMS6"/>
<evidence type="ECO:0000313" key="2">
    <source>
        <dbReference type="EMBL" id="NML39736.1"/>
    </source>
</evidence>
<accession>A0A848GMS6</accession>
<dbReference type="InterPro" id="IPR023393">
    <property type="entry name" value="START-like_dom_sf"/>
</dbReference>
<dbReference type="SUPFAM" id="SSF55961">
    <property type="entry name" value="Bet v1-like"/>
    <property type="match status" value="1"/>
</dbReference>
<proteinExistence type="predicted"/>
<gene>
    <name evidence="2" type="ORF">HHL17_21235</name>
</gene>
<feature type="signal peptide" evidence="1">
    <location>
        <begin position="1"/>
        <end position="21"/>
    </location>
</feature>
<evidence type="ECO:0000313" key="3">
    <source>
        <dbReference type="Proteomes" id="UP000583266"/>
    </source>
</evidence>
<keyword evidence="3" id="KW-1185">Reference proteome</keyword>
<reference evidence="2 3" key="1">
    <citation type="submission" date="2020-04" db="EMBL/GenBank/DDBJ databases">
        <title>Chitinophaga sp. G-6-1-13 sp. nov., isolated from soil.</title>
        <authorList>
            <person name="Dahal R.H."/>
            <person name="Chaudhary D.K."/>
        </authorList>
    </citation>
    <scope>NUCLEOTIDE SEQUENCE [LARGE SCALE GENOMIC DNA]</scope>
    <source>
        <strain evidence="2 3">G-6-1-13</strain>
    </source>
</reference>
<keyword evidence="1" id="KW-0732">Signal</keyword>
<dbReference type="Gene3D" id="3.30.530.20">
    <property type="match status" value="1"/>
</dbReference>
<feature type="chain" id="PRO_5032723621" evidence="1">
    <location>
        <begin position="22"/>
        <end position="163"/>
    </location>
</feature>